<name>A0ABR8IN17_APHFL</name>
<sequence>MTLQIKSINSLEVKELMLAILLSTLIHESVQAQSVFSITRPSIQTPSVSITRPSIQTPSVSITRPSIQTPSVSITRPSIQTPSVTITEPSIQTPSAFQLPTQFIVKSADGIIPSYVSASKKNNDLSITETGTGDKTIPITPLPPNTPGTLSTINVVIPFEKQIDDKSVEFTVDIVDSRINSVNFLVPALD</sequence>
<dbReference type="GeneID" id="78218934"/>
<evidence type="ECO:0000313" key="1">
    <source>
        <dbReference type="EMBL" id="MBD2684042.1"/>
    </source>
</evidence>
<gene>
    <name evidence="1" type="ORF">H6G43_02040</name>
</gene>
<evidence type="ECO:0000313" key="2">
    <source>
        <dbReference type="Proteomes" id="UP000660270"/>
    </source>
</evidence>
<proteinExistence type="predicted"/>
<organism evidence="1 2">
    <name type="scientific">Aphanizomenon flos-aquae FACHB-1249</name>
    <dbReference type="NCBI Taxonomy" id="2692889"/>
    <lineage>
        <taxon>Bacteria</taxon>
        <taxon>Bacillati</taxon>
        <taxon>Cyanobacteriota</taxon>
        <taxon>Cyanophyceae</taxon>
        <taxon>Nostocales</taxon>
        <taxon>Aphanizomenonaceae</taxon>
        <taxon>Aphanizomenon</taxon>
    </lineage>
</organism>
<keyword evidence="2" id="KW-1185">Reference proteome</keyword>
<comment type="caution">
    <text evidence="1">The sequence shown here is derived from an EMBL/GenBank/DDBJ whole genome shotgun (WGS) entry which is preliminary data.</text>
</comment>
<dbReference type="Proteomes" id="UP000660270">
    <property type="component" value="Unassembled WGS sequence"/>
</dbReference>
<accession>A0ABR8IN17</accession>
<protein>
    <submittedName>
        <fullName evidence="1">Uncharacterized protein</fullName>
    </submittedName>
</protein>
<dbReference type="EMBL" id="JACJTM010000002">
    <property type="protein sequence ID" value="MBD2684042.1"/>
    <property type="molecule type" value="Genomic_DNA"/>
</dbReference>
<dbReference type="RefSeq" id="WP_190386934.1">
    <property type="nucleotide sequence ID" value="NZ_JACJTM010000002.1"/>
</dbReference>
<reference evidence="1 2" key="1">
    <citation type="journal article" date="2020" name="ISME J.">
        <title>Comparative genomics reveals insights into cyanobacterial evolution and habitat adaptation.</title>
        <authorList>
            <person name="Chen M.Y."/>
            <person name="Teng W.K."/>
            <person name="Zhao L."/>
            <person name="Hu C.X."/>
            <person name="Zhou Y.K."/>
            <person name="Han B.P."/>
            <person name="Song L.R."/>
            <person name="Shu W.S."/>
        </authorList>
    </citation>
    <scope>NUCLEOTIDE SEQUENCE [LARGE SCALE GENOMIC DNA]</scope>
    <source>
        <strain evidence="1 2">FACHB-1249</strain>
    </source>
</reference>